<keyword evidence="1" id="KW-0732">Signal</keyword>
<evidence type="ECO:0008006" key="4">
    <source>
        <dbReference type="Google" id="ProtNLM"/>
    </source>
</evidence>
<feature type="signal peptide" evidence="1">
    <location>
        <begin position="1"/>
        <end position="21"/>
    </location>
</feature>
<sequence length="149" mass="15555">MNNRSWVGFRVLAVASCVAMAGCAGLQTSGHKYSDSYKLNQPVKGEGCYDASVLLGKNVGASMEIATKVLAAIDSTVSEKTANQVKAQRNRHIGLLVGSGGEELSISLSPVQGNRTFVTVATKTGFVGGAGQKAWSCQIVDQMVAMSAR</sequence>
<dbReference type="EMBL" id="JBHSMF010000015">
    <property type="protein sequence ID" value="MFC5500603.1"/>
    <property type="molecule type" value="Genomic_DNA"/>
</dbReference>
<comment type="caution">
    <text evidence="2">The sequence shown here is derived from an EMBL/GenBank/DDBJ whole genome shotgun (WGS) entry which is preliminary data.</text>
</comment>
<accession>A0ABW0NN38</accession>
<dbReference type="Proteomes" id="UP001596037">
    <property type="component" value="Unassembled WGS sequence"/>
</dbReference>
<evidence type="ECO:0000313" key="3">
    <source>
        <dbReference type="Proteomes" id="UP001596037"/>
    </source>
</evidence>
<dbReference type="RefSeq" id="WP_376852843.1">
    <property type="nucleotide sequence ID" value="NZ_JBHSMF010000015.1"/>
</dbReference>
<evidence type="ECO:0000256" key="1">
    <source>
        <dbReference type="SAM" id="SignalP"/>
    </source>
</evidence>
<evidence type="ECO:0000313" key="2">
    <source>
        <dbReference type="EMBL" id="MFC5500603.1"/>
    </source>
</evidence>
<keyword evidence="3" id="KW-1185">Reference proteome</keyword>
<name>A0ABW0NN38_9BURK</name>
<protein>
    <recommendedName>
        <fullName evidence="4">Lipoprotein</fullName>
    </recommendedName>
</protein>
<feature type="chain" id="PRO_5046635382" description="Lipoprotein" evidence="1">
    <location>
        <begin position="22"/>
        <end position="149"/>
    </location>
</feature>
<gene>
    <name evidence="2" type="ORF">ACFPOE_23875</name>
</gene>
<reference evidence="3" key="1">
    <citation type="journal article" date="2019" name="Int. J. Syst. Evol. Microbiol.">
        <title>The Global Catalogue of Microorganisms (GCM) 10K type strain sequencing project: providing services to taxonomists for standard genome sequencing and annotation.</title>
        <authorList>
            <consortium name="The Broad Institute Genomics Platform"/>
            <consortium name="The Broad Institute Genome Sequencing Center for Infectious Disease"/>
            <person name="Wu L."/>
            <person name="Ma J."/>
        </authorList>
    </citation>
    <scope>NUCLEOTIDE SEQUENCE [LARGE SCALE GENOMIC DNA]</scope>
    <source>
        <strain evidence="3">CCUG 57401</strain>
    </source>
</reference>
<proteinExistence type="predicted"/>
<dbReference type="PROSITE" id="PS51257">
    <property type="entry name" value="PROKAR_LIPOPROTEIN"/>
    <property type="match status" value="1"/>
</dbReference>
<organism evidence="2 3">
    <name type="scientific">Caenimonas terrae</name>
    <dbReference type="NCBI Taxonomy" id="696074"/>
    <lineage>
        <taxon>Bacteria</taxon>
        <taxon>Pseudomonadati</taxon>
        <taxon>Pseudomonadota</taxon>
        <taxon>Betaproteobacteria</taxon>
        <taxon>Burkholderiales</taxon>
        <taxon>Comamonadaceae</taxon>
        <taxon>Caenimonas</taxon>
    </lineage>
</organism>